<reference evidence="1" key="1">
    <citation type="submission" date="2018-05" db="EMBL/GenBank/DDBJ databases">
        <authorList>
            <person name="Lanie J.A."/>
            <person name="Ng W.-L."/>
            <person name="Kazmierczak K.M."/>
            <person name="Andrzejewski T.M."/>
            <person name="Davidsen T.M."/>
            <person name="Wayne K.J."/>
            <person name="Tettelin H."/>
            <person name="Glass J.I."/>
            <person name="Rusch D."/>
            <person name="Podicherti R."/>
            <person name="Tsui H.-C.T."/>
            <person name="Winkler M.E."/>
        </authorList>
    </citation>
    <scope>NUCLEOTIDE SEQUENCE</scope>
</reference>
<dbReference type="Gene3D" id="3.20.20.210">
    <property type="match status" value="1"/>
</dbReference>
<dbReference type="SUPFAM" id="SSF51726">
    <property type="entry name" value="UROD/MetE-like"/>
    <property type="match status" value="1"/>
</dbReference>
<sequence>PEGAELGYHLCYGDSGHKHFIEPDDMSKLVIVANRLTSDLSRNINWLHMPVPRERHDAAYYRPLKDLRLAADTEIYLGLIHATDGASGAARRIDVAQEFLTEFGIATECGLGRRDPESIPDLLALHAQVADSQD</sequence>
<protein>
    <submittedName>
        <fullName evidence="1">Uncharacterized protein</fullName>
    </submittedName>
</protein>
<feature type="non-terminal residue" evidence="1">
    <location>
        <position position="1"/>
    </location>
</feature>
<evidence type="ECO:0000313" key="1">
    <source>
        <dbReference type="EMBL" id="SVD01432.1"/>
    </source>
</evidence>
<proteinExistence type="predicted"/>
<gene>
    <name evidence="1" type="ORF">METZ01_LOCUS354286</name>
</gene>
<dbReference type="EMBL" id="UINC01124346">
    <property type="protein sequence ID" value="SVD01432.1"/>
    <property type="molecule type" value="Genomic_DNA"/>
</dbReference>
<dbReference type="AlphaFoldDB" id="A0A382RVV6"/>
<organism evidence="1">
    <name type="scientific">marine metagenome</name>
    <dbReference type="NCBI Taxonomy" id="408172"/>
    <lineage>
        <taxon>unclassified sequences</taxon>
        <taxon>metagenomes</taxon>
        <taxon>ecological metagenomes</taxon>
    </lineage>
</organism>
<accession>A0A382RVV6</accession>
<dbReference type="InterPro" id="IPR038071">
    <property type="entry name" value="UROD/MetE-like_sf"/>
</dbReference>
<name>A0A382RVV6_9ZZZZ</name>